<comment type="caution">
    <text evidence="1">The sequence shown here is derived from an EMBL/GenBank/DDBJ whole genome shotgun (WGS) entry which is preliminary data.</text>
</comment>
<dbReference type="EMBL" id="DQWE01000323">
    <property type="protein sequence ID" value="HDI83485.1"/>
    <property type="molecule type" value="Genomic_DNA"/>
</dbReference>
<sequence length="114" mass="12858">MYLLIIILHKEEYLEDILSLFVELGIEDAAIIESQSLTRALAYDVPIFAGLRFQMEGSKKYSKVILALTDNPDIGDELVSILKDEDIDFDKPGTGRIVLLKTEKVFGKPEEVEI</sequence>
<evidence type="ECO:0008006" key="2">
    <source>
        <dbReference type="Google" id="ProtNLM"/>
    </source>
</evidence>
<gene>
    <name evidence="1" type="ORF">ENF18_06820</name>
</gene>
<proteinExistence type="predicted"/>
<evidence type="ECO:0000313" key="1">
    <source>
        <dbReference type="EMBL" id="HDI83485.1"/>
    </source>
</evidence>
<organism evidence="1">
    <name type="scientific">candidate division WOR-3 bacterium</name>
    <dbReference type="NCBI Taxonomy" id="2052148"/>
    <lineage>
        <taxon>Bacteria</taxon>
        <taxon>Bacteria division WOR-3</taxon>
    </lineage>
</organism>
<reference evidence="1" key="1">
    <citation type="journal article" date="2020" name="mSystems">
        <title>Genome- and Community-Level Interaction Insights into Carbon Utilization and Element Cycling Functions of Hydrothermarchaeota in Hydrothermal Sediment.</title>
        <authorList>
            <person name="Zhou Z."/>
            <person name="Liu Y."/>
            <person name="Xu W."/>
            <person name="Pan J."/>
            <person name="Luo Z.H."/>
            <person name="Li M."/>
        </authorList>
    </citation>
    <scope>NUCLEOTIDE SEQUENCE [LARGE SCALE GENOMIC DNA]</scope>
    <source>
        <strain evidence="1">HyVt-102</strain>
    </source>
</reference>
<accession>A0A7C0ZIU9</accession>
<dbReference type="Proteomes" id="UP000885847">
    <property type="component" value="Unassembled WGS sequence"/>
</dbReference>
<dbReference type="AlphaFoldDB" id="A0A7C0ZIU9"/>
<protein>
    <recommendedName>
        <fullName evidence="2">P-II family nitrogen regulator</fullName>
    </recommendedName>
</protein>
<name>A0A7C0ZIU9_UNCW3</name>